<dbReference type="PANTHER" id="PTHR14605:SF1">
    <property type="entry name" value="TRANSMEMBRANE PROTEIN 231"/>
    <property type="match status" value="1"/>
</dbReference>
<proteinExistence type="inferred from homology"/>
<dbReference type="OrthoDB" id="426438at2759"/>
<comment type="subcellular location">
    <subcellularLocation>
        <location evidence="1">Cell projection</location>
        <location evidence="1">Cilium membrane</location>
        <topology evidence="1">Multi-pass membrane protein</topology>
    </subcellularLocation>
</comment>
<keyword evidence="7" id="KW-0969">Cilium</keyword>
<evidence type="ECO:0000256" key="11">
    <source>
        <dbReference type="ARBA" id="ARBA00024803"/>
    </source>
</evidence>
<keyword evidence="14" id="KW-1185">Reference proteome</keyword>
<comment type="similarity">
    <text evidence="2">Belongs to the TMEM231 family.</text>
</comment>
<feature type="transmembrane region" description="Helical" evidence="12">
    <location>
        <begin position="273"/>
        <end position="293"/>
    </location>
</feature>
<comment type="function">
    <text evidence="11">Transmembrane component of the tectonic-like complex, a complex localized at the transition zone of primary cilia and acting as a barrier that prevents diffusion of transmembrane proteins between the cilia and plasma membranes. Required for ciliogenesis and sonic hedgehog/SHH signaling.</text>
</comment>
<dbReference type="Proteomes" id="UP001154114">
    <property type="component" value="Chromosome 4"/>
</dbReference>
<organism evidence="13 14">
    <name type="scientific">Chrysodeixis includens</name>
    <name type="common">Soybean looper</name>
    <name type="synonym">Pseudoplusia includens</name>
    <dbReference type="NCBI Taxonomy" id="689277"/>
    <lineage>
        <taxon>Eukaryota</taxon>
        <taxon>Metazoa</taxon>
        <taxon>Ecdysozoa</taxon>
        <taxon>Arthropoda</taxon>
        <taxon>Hexapoda</taxon>
        <taxon>Insecta</taxon>
        <taxon>Pterygota</taxon>
        <taxon>Neoptera</taxon>
        <taxon>Endopterygota</taxon>
        <taxon>Lepidoptera</taxon>
        <taxon>Glossata</taxon>
        <taxon>Ditrysia</taxon>
        <taxon>Noctuoidea</taxon>
        <taxon>Noctuidae</taxon>
        <taxon>Plusiinae</taxon>
        <taxon>Chrysodeixis</taxon>
    </lineage>
</organism>
<accession>A0A9P0C2S9</accession>
<evidence type="ECO:0000256" key="3">
    <source>
        <dbReference type="ARBA" id="ARBA00015087"/>
    </source>
</evidence>
<dbReference type="PANTHER" id="PTHR14605">
    <property type="entry name" value="CHST5 PROTEIN"/>
    <property type="match status" value="1"/>
</dbReference>
<evidence type="ECO:0000256" key="12">
    <source>
        <dbReference type="SAM" id="Phobius"/>
    </source>
</evidence>
<dbReference type="EMBL" id="LR824007">
    <property type="protein sequence ID" value="CAH0603026.1"/>
    <property type="molecule type" value="Genomic_DNA"/>
</dbReference>
<evidence type="ECO:0000256" key="10">
    <source>
        <dbReference type="ARBA" id="ARBA00023273"/>
    </source>
</evidence>
<dbReference type="GO" id="GO:0035869">
    <property type="term" value="C:ciliary transition zone"/>
    <property type="evidence" value="ECO:0007669"/>
    <property type="project" value="TreeGrafter"/>
</dbReference>
<keyword evidence="5 12" id="KW-0812">Transmembrane</keyword>
<keyword evidence="10" id="KW-0966">Cell projection</keyword>
<evidence type="ECO:0000256" key="6">
    <source>
        <dbReference type="ARBA" id="ARBA00022989"/>
    </source>
</evidence>
<dbReference type="GO" id="GO:0060170">
    <property type="term" value="C:ciliary membrane"/>
    <property type="evidence" value="ECO:0007669"/>
    <property type="project" value="UniProtKB-SubCell"/>
</dbReference>
<evidence type="ECO:0000256" key="4">
    <source>
        <dbReference type="ARBA" id="ARBA00022475"/>
    </source>
</evidence>
<keyword evidence="8 12" id="KW-0472">Membrane</keyword>
<reference evidence="13" key="1">
    <citation type="submission" date="2021-12" db="EMBL/GenBank/DDBJ databases">
        <authorList>
            <person name="King R."/>
        </authorList>
    </citation>
    <scope>NUCLEOTIDE SEQUENCE</scope>
</reference>
<protein>
    <recommendedName>
        <fullName evidence="3">Transmembrane protein 231</fullName>
    </recommendedName>
</protein>
<name>A0A9P0C2S9_CHRIL</name>
<evidence type="ECO:0000256" key="7">
    <source>
        <dbReference type="ARBA" id="ARBA00023069"/>
    </source>
</evidence>
<keyword evidence="9" id="KW-0325">Glycoprotein</keyword>
<dbReference type="GO" id="GO:0032880">
    <property type="term" value="P:regulation of protein localization"/>
    <property type="evidence" value="ECO:0007669"/>
    <property type="project" value="TreeGrafter"/>
</dbReference>
<evidence type="ECO:0000256" key="8">
    <source>
        <dbReference type="ARBA" id="ARBA00023136"/>
    </source>
</evidence>
<gene>
    <name evidence="13" type="ORF">CINC_LOCUS10345</name>
</gene>
<keyword evidence="6 12" id="KW-1133">Transmembrane helix</keyword>
<dbReference type="InterPro" id="IPR019306">
    <property type="entry name" value="TMEM231"/>
</dbReference>
<evidence type="ECO:0000313" key="14">
    <source>
        <dbReference type="Proteomes" id="UP001154114"/>
    </source>
</evidence>
<dbReference type="Pfam" id="PF10149">
    <property type="entry name" value="TM231"/>
    <property type="match status" value="1"/>
</dbReference>
<evidence type="ECO:0000256" key="2">
    <source>
        <dbReference type="ARBA" id="ARBA00009082"/>
    </source>
</evidence>
<evidence type="ECO:0000313" key="13">
    <source>
        <dbReference type="EMBL" id="CAH0603026.1"/>
    </source>
</evidence>
<sequence length="314" mass="37035">MGLYTLFSYNVEVQYKSCLFSKAMLFTLILTILTLTLPFLVAYKSRGFWLRSQKFYEQPAIHFTYEYLLVAESDDPSYSIVCNSMKGYIGNDINNEEHCTEFQVQEHDVNSDGKVDLLDFKYYLDVPKERTITSVALIFLLDFQLKTICPLHMQSLAVINREFMTPPSGFKYLGDLQFYQISHLPCKPNMINTKYNNSILFTYAKAGHNNIVDSILDTYYMREVATHTNTLYSRIQNGHTGSMQVQASVRVPEMEIKYTPSLMQELKWAWPQYLSLAVIFYWIFNKIRLFVFFNRLFMAWEIVPWKKPNRKWCY</sequence>
<dbReference type="PROSITE" id="PS00018">
    <property type="entry name" value="EF_HAND_1"/>
    <property type="match status" value="1"/>
</dbReference>
<evidence type="ECO:0000256" key="5">
    <source>
        <dbReference type="ARBA" id="ARBA00022692"/>
    </source>
</evidence>
<evidence type="ECO:0000256" key="1">
    <source>
        <dbReference type="ARBA" id="ARBA00004272"/>
    </source>
</evidence>
<evidence type="ECO:0000256" key="9">
    <source>
        <dbReference type="ARBA" id="ARBA00023180"/>
    </source>
</evidence>
<dbReference type="GO" id="GO:0060271">
    <property type="term" value="P:cilium assembly"/>
    <property type="evidence" value="ECO:0007669"/>
    <property type="project" value="TreeGrafter"/>
</dbReference>
<feature type="transmembrane region" description="Helical" evidence="12">
    <location>
        <begin position="20"/>
        <end position="43"/>
    </location>
</feature>
<dbReference type="AlphaFoldDB" id="A0A9P0C2S9"/>
<dbReference type="InterPro" id="IPR018247">
    <property type="entry name" value="EF_Hand_1_Ca_BS"/>
</dbReference>
<keyword evidence="4" id="KW-1003">Cell membrane</keyword>